<dbReference type="Pfam" id="PF11951">
    <property type="entry name" value="Fungal_trans_2"/>
    <property type="match status" value="1"/>
</dbReference>
<evidence type="ECO:0000256" key="1">
    <source>
        <dbReference type="ARBA" id="ARBA00004123"/>
    </source>
</evidence>
<dbReference type="PANTHER" id="PTHR37534:SF46">
    <property type="entry name" value="ZN(II)2CYS6 TRANSCRIPTION FACTOR (EUROFUNG)"/>
    <property type="match status" value="1"/>
</dbReference>
<evidence type="ECO:0000313" key="6">
    <source>
        <dbReference type="Proteomes" id="UP000230605"/>
    </source>
</evidence>
<keyword evidence="2" id="KW-0539">Nucleus</keyword>
<organism evidence="4 6">
    <name type="scientific">Cercospora beticola</name>
    <name type="common">Sugarbeet leaf spot fungus</name>
    <dbReference type="NCBI Taxonomy" id="122368"/>
    <lineage>
        <taxon>Eukaryota</taxon>
        <taxon>Fungi</taxon>
        <taxon>Dikarya</taxon>
        <taxon>Ascomycota</taxon>
        <taxon>Pezizomycotina</taxon>
        <taxon>Dothideomycetes</taxon>
        <taxon>Dothideomycetidae</taxon>
        <taxon>Mycosphaerellales</taxon>
        <taxon>Mycosphaerellaceae</taxon>
        <taxon>Cercospora</taxon>
    </lineage>
</organism>
<dbReference type="GO" id="GO:0008270">
    <property type="term" value="F:zinc ion binding"/>
    <property type="evidence" value="ECO:0007669"/>
    <property type="project" value="InterPro"/>
</dbReference>
<dbReference type="Proteomes" id="UP000230605">
    <property type="component" value="Chromosome 7"/>
</dbReference>
<dbReference type="GO" id="GO:0005634">
    <property type="term" value="C:nucleus"/>
    <property type="evidence" value="ECO:0007669"/>
    <property type="project" value="UniProtKB-SubCell"/>
</dbReference>
<dbReference type="OrthoDB" id="3509362at2759"/>
<dbReference type="SMART" id="SM00066">
    <property type="entry name" value="GAL4"/>
    <property type="match status" value="1"/>
</dbReference>
<dbReference type="SUPFAM" id="SSF57701">
    <property type="entry name" value="Zn2/Cys6 DNA-binding domain"/>
    <property type="match status" value="1"/>
</dbReference>
<accession>A0A2G5HHQ2</accession>
<dbReference type="PANTHER" id="PTHR37534">
    <property type="entry name" value="TRANSCRIPTIONAL ACTIVATOR PROTEIN UGA3"/>
    <property type="match status" value="1"/>
</dbReference>
<dbReference type="GO" id="GO:0000981">
    <property type="term" value="F:DNA-binding transcription factor activity, RNA polymerase II-specific"/>
    <property type="evidence" value="ECO:0007669"/>
    <property type="project" value="InterPro"/>
</dbReference>
<keyword evidence="7" id="KW-1185">Reference proteome</keyword>
<evidence type="ECO:0000259" key="3">
    <source>
        <dbReference type="PROSITE" id="PS50048"/>
    </source>
</evidence>
<proteinExistence type="predicted"/>
<evidence type="ECO:0000313" key="5">
    <source>
        <dbReference type="EMBL" id="WPB06502.1"/>
    </source>
</evidence>
<dbReference type="EMBL" id="LKMD01000106">
    <property type="protein sequence ID" value="PIA92116.1"/>
    <property type="molecule type" value="Genomic_DNA"/>
</dbReference>
<sequence length="477" mass="53458">MHRLSSRKLKTKTGCLTCVARRKKCDEAPSRCGNCTRLNITCVWREHTQSDGLRAITSTNLRAKSGLVLHTTITNGYPPFRSDLEKQLTLEAPEVLSALVSCMASPDFQKASLLGTFSTESRVVRHALVAFSAHTSAPRSEHSYRLSLGSYQDCIMELRASLPRGVQSAAEQDHALVAVMFLGLLEGLQIGDSRNAVTHFDMCQKLLSARLSDEGVPKDPALVKVYRLAAECIMYNVATLLPFDTRLDRVVRDWGSSFECLFPANDHELSPFLGGFHDIYRLMMNINVYLRTFQPGNSMQHDLLIGRQNSNQVLATLQTEFRMLENNIPASYDRVDGAAGTRLYIAKRRISVLALKIHLSKIREPTMLASDLPVRQSVQEALEILRHEDLREPGNPALRWPLTILACATDNDLDLQLVVAKMKEFELILDPSNAFKLRCSYIFLQQWAEGVIQTGLKTPMDIFLLEPMCPAKPLSEL</sequence>
<dbReference type="InterPro" id="IPR036864">
    <property type="entry name" value="Zn2-C6_fun-type_DNA-bd_sf"/>
</dbReference>
<dbReference type="AlphaFoldDB" id="A0A2G5HHQ2"/>
<dbReference type="InterPro" id="IPR021858">
    <property type="entry name" value="Fun_TF"/>
</dbReference>
<name>A0A2G5HHQ2_CERBT</name>
<reference evidence="5 7" key="2">
    <citation type="submission" date="2023-09" db="EMBL/GenBank/DDBJ databases">
        <title>Complete-Gapless Cercospora beticola genome.</title>
        <authorList>
            <person name="Wyatt N.A."/>
            <person name="Spanner R.E."/>
            <person name="Bolton M.D."/>
        </authorList>
    </citation>
    <scope>NUCLEOTIDE SEQUENCE [LARGE SCALE GENOMIC DNA]</scope>
    <source>
        <strain evidence="5">Cb09-40</strain>
    </source>
</reference>
<dbReference type="Gene3D" id="4.10.240.10">
    <property type="entry name" value="Zn(2)-C6 fungal-type DNA-binding domain"/>
    <property type="match status" value="1"/>
</dbReference>
<dbReference type="PROSITE" id="PS50048">
    <property type="entry name" value="ZN2_CY6_FUNGAL_2"/>
    <property type="match status" value="1"/>
</dbReference>
<gene>
    <name evidence="4" type="ORF">CB0940_09202</name>
    <name evidence="5" type="ORF">RHO25_011159</name>
</gene>
<protein>
    <recommendedName>
        <fullName evidence="3">Zn(2)-C6 fungal-type domain-containing protein</fullName>
    </recommendedName>
</protein>
<dbReference type="EMBL" id="CP134190">
    <property type="protein sequence ID" value="WPB06502.1"/>
    <property type="molecule type" value="Genomic_DNA"/>
</dbReference>
<comment type="subcellular location">
    <subcellularLocation>
        <location evidence="1">Nucleus</location>
    </subcellularLocation>
</comment>
<dbReference type="InterPro" id="IPR001138">
    <property type="entry name" value="Zn2Cys6_DnaBD"/>
</dbReference>
<evidence type="ECO:0000313" key="7">
    <source>
        <dbReference type="Proteomes" id="UP001302367"/>
    </source>
</evidence>
<dbReference type="CDD" id="cd00067">
    <property type="entry name" value="GAL4"/>
    <property type="match status" value="1"/>
</dbReference>
<reference evidence="4 6" key="1">
    <citation type="submission" date="2015-10" db="EMBL/GenBank/DDBJ databases">
        <title>The cercosporin biosynthetic gene cluster was horizontally transferred to several fungal lineages and shown to be expanded in Cercospora beticola based on microsynteny with recipient genomes.</title>
        <authorList>
            <person name="De Jonge R."/>
            <person name="Ebert M.K."/>
            <person name="Suttle J.C."/>
            <person name="Jurick Ii W.M."/>
            <person name="Secor G.A."/>
            <person name="Thomma B.P."/>
            <person name="Van De Peer Y."/>
            <person name="Bolton M.D."/>
        </authorList>
    </citation>
    <scope>NUCLEOTIDE SEQUENCE [LARGE SCALE GENOMIC DNA]</scope>
    <source>
        <strain evidence="4 6">09-40</strain>
    </source>
</reference>
<dbReference type="Proteomes" id="UP001302367">
    <property type="component" value="Chromosome 7"/>
</dbReference>
<feature type="domain" description="Zn(2)-C6 fungal-type" evidence="3">
    <location>
        <begin position="14"/>
        <end position="44"/>
    </location>
</feature>
<evidence type="ECO:0000313" key="4">
    <source>
        <dbReference type="EMBL" id="PIA92116.1"/>
    </source>
</evidence>
<evidence type="ECO:0000256" key="2">
    <source>
        <dbReference type="ARBA" id="ARBA00023242"/>
    </source>
</evidence>